<dbReference type="GO" id="GO:0017056">
    <property type="term" value="F:structural constituent of nuclear pore"/>
    <property type="evidence" value="ECO:0007669"/>
    <property type="project" value="TreeGrafter"/>
</dbReference>
<organism evidence="3 4">
    <name type="scientific">Perkinsus olseni</name>
    <name type="common">Perkinsus atlanticus</name>
    <dbReference type="NCBI Taxonomy" id="32597"/>
    <lineage>
        <taxon>Eukaryota</taxon>
        <taxon>Sar</taxon>
        <taxon>Alveolata</taxon>
        <taxon>Perkinsozoa</taxon>
        <taxon>Perkinsea</taxon>
        <taxon>Perkinsida</taxon>
        <taxon>Perkinsidae</taxon>
        <taxon>Perkinsus</taxon>
    </lineage>
</organism>
<evidence type="ECO:0000313" key="3">
    <source>
        <dbReference type="EMBL" id="KAF4729682.1"/>
    </source>
</evidence>
<dbReference type="SUPFAM" id="SSF57997">
    <property type="entry name" value="Tropomyosin"/>
    <property type="match status" value="1"/>
</dbReference>
<feature type="region of interest" description="Disordered" evidence="2">
    <location>
        <begin position="1"/>
        <end position="195"/>
    </location>
</feature>
<feature type="compositionally biased region" description="Polar residues" evidence="2">
    <location>
        <begin position="72"/>
        <end position="81"/>
    </location>
</feature>
<name>A0A7J6SAU5_PEROL</name>
<dbReference type="Proteomes" id="UP000574390">
    <property type="component" value="Unassembled WGS sequence"/>
</dbReference>
<feature type="region of interest" description="Disordered" evidence="2">
    <location>
        <begin position="673"/>
        <end position="706"/>
    </location>
</feature>
<evidence type="ECO:0008006" key="5">
    <source>
        <dbReference type="Google" id="ProtNLM"/>
    </source>
</evidence>
<feature type="coiled-coil region" evidence="1">
    <location>
        <begin position="449"/>
        <end position="546"/>
    </location>
</feature>
<protein>
    <recommendedName>
        <fullName evidence="5">Nucleoprotein TPR</fullName>
    </recommendedName>
</protein>
<reference evidence="3 4" key="1">
    <citation type="submission" date="2020-04" db="EMBL/GenBank/DDBJ databases">
        <title>Perkinsus olseni comparative genomics.</title>
        <authorList>
            <person name="Bogema D.R."/>
        </authorList>
    </citation>
    <scope>NUCLEOTIDE SEQUENCE [LARGE SCALE GENOMIC DNA]</scope>
    <source>
        <strain evidence="3">ATCC PRA-205</strain>
    </source>
</reference>
<feature type="region of interest" description="Disordered" evidence="2">
    <location>
        <begin position="560"/>
        <end position="586"/>
    </location>
</feature>
<feature type="compositionally biased region" description="Basic and acidic residues" evidence="2">
    <location>
        <begin position="110"/>
        <end position="128"/>
    </location>
</feature>
<gene>
    <name evidence="3" type="ORF">FOZ62_025967</name>
</gene>
<feature type="compositionally biased region" description="Acidic residues" evidence="2">
    <location>
        <begin position="91"/>
        <end position="109"/>
    </location>
</feature>
<keyword evidence="1" id="KW-0175">Coiled coil</keyword>
<dbReference type="PANTHER" id="PTHR18898:SF2">
    <property type="entry name" value="NUCLEOPROTEIN TPR"/>
    <property type="match status" value="1"/>
</dbReference>
<feature type="region of interest" description="Disordered" evidence="2">
    <location>
        <begin position="951"/>
        <end position="974"/>
    </location>
</feature>
<comment type="caution">
    <text evidence="3">The sequence shown here is derived from an EMBL/GenBank/DDBJ whole genome shotgun (WGS) entry which is preliminary data.</text>
</comment>
<feature type="coiled-coil region" evidence="1">
    <location>
        <begin position="768"/>
        <end position="795"/>
    </location>
</feature>
<evidence type="ECO:0000313" key="4">
    <source>
        <dbReference type="Proteomes" id="UP000574390"/>
    </source>
</evidence>
<feature type="compositionally biased region" description="Low complexity" evidence="2">
    <location>
        <begin position="956"/>
        <end position="968"/>
    </location>
</feature>
<feature type="compositionally biased region" description="Low complexity" evidence="2">
    <location>
        <begin position="53"/>
        <end position="62"/>
    </location>
</feature>
<feature type="coiled-coil region" evidence="1">
    <location>
        <begin position="197"/>
        <end position="231"/>
    </location>
</feature>
<accession>A0A7J6SAU5</accession>
<feature type="compositionally biased region" description="Pro residues" evidence="2">
    <location>
        <begin position="1700"/>
        <end position="1709"/>
    </location>
</feature>
<feature type="coiled-coil region" evidence="1">
    <location>
        <begin position="1271"/>
        <end position="1526"/>
    </location>
</feature>
<proteinExistence type="predicted"/>
<dbReference type="PANTHER" id="PTHR18898">
    <property type="entry name" value="NUCLEOPROTEIN TPR-RELATED"/>
    <property type="match status" value="1"/>
</dbReference>
<dbReference type="GO" id="GO:0006406">
    <property type="term" value="P:mRNA export from nucleus"/>
    <property type="evidence" value="ECO:0007669"/>
    <property type="project" value="TreeGrafter"/>
</dbReference>
<feature type="region of interest" description="Disordered" evidence="2">
    <location>
        <begin position="1596"/>
        <end position="1709"/>
    </location>
</feature>
<feature type="compositionally biased region" description="Low complexity" evidence="2">
    <location>
        <begin position="694"/>
        <end position="703"/>
    </location>
</feature>
<feature type="compositionally biased region" description="Polar residues" evidence="2">
    <location>
        <begin position="1542"/>
        <end position="1561"/>
    </location>
</feature>
<feature type="region of interest" description="Disordered" evidence="2">
    <location>
        <begin position="1533"/>
        <end position="1561"/>
    </location>
</feature>
<feature type="coiled-coil region" evidence="1">
    <location>
        <begin position="278"/>
        <end position="407"/>
    </location>
</feature>
<evidence type="ECO:0000256" key="2">
    <source>
        <dbReference type="SAM" id="MobiDB-lite"/>
    </source>
</evidence>
<dbReference type="Gene3D" id="1.10.287.1490">
    <property type="match status" value="2"/>
</dbReference>
<feature type="compositionally biased region" description="Low complexity" evidence="2">
    <location>
        <begin position="675"/>
        <end position="686"/>
    </location>
</feature>
<dbReference type="GO" id="GO:0005643">
    <property type="term" value="C:nuclear pore"/>
    <property type="evidence" value="ECO:0007669"/>
    <property type="project" value="TreeGrafter"/>
</dbReference>
<sequence length="1709" mass="188285">MSSSSSSSDAPPGVVLDSEGSVHLSTCDENDATQQQPPRPAGAETLEADDGDQQQQQQQQQQSGVAAVTVEEGNNSSSTAEDYQHDHSAVEEEDEEMAMFDDLMDAELDDSGRHEQQEEEVAHVETPTDKAAAAAAETLPEGGHVNEGSSEDIYPQEQATPVAAEAAPSREVTESDSDQQQQSMETTYRADGSTAEVSRLTRELMVLTRQLGELQSEKLSLQCQLSDANSRLRPLEFDNQALQAETKRLGSKVEELWQLVEHATTDKERTVTEMQKTRLDHNTQLSGLKSRLENAEAECRRLTKLHENAERKLEDTVKDLASARENGATEKSSLEGIVSLKQQMVSNLEEQLKTQSGELAETKQELNNTLCSLSVARGKAETVEKERAALMKERDELKDEKEKYLREKIAANTPTEGGRRRSVTDVAAEVLGVEAPQGGFPLSALVDALMAARNETTELRKANAHLEDLLDEVNGYVEAKAPEIDAIQRQNDDLIVKVQDANEKIEIGNARMRETKEKLNSESHTRRQMEASVSSLRLQLQEQVNQTSVLLHEVELLKGGAGMKRRRSSTSSSSIEGATPTEGSTPSFMTVAELVSQNTSLKASVARLRNECEIEAQKELAQLREDWQKMDEAYKELAKARETDRSTYEGLLSRADKEKKEMMQQIEELRKSLQDTASAATQADGTGDAGAGSGSSPSRGSSSAERKISLLQDKLETVKTESQKQLGLIGQESASLREENRKLSTESIRLKTMLQLEKDRKSVISEAMSELRASLKRVEDDARTTEKRSAALAAQNATLEGTVKTVVHERSIALREKSEAMEKMHSAQARVEVFSEQLQAVLGEKAKIASLLVETQQRVSEETQSAREMAREQTEKVLREMEELKNNLVFYRSAYEEQSSTLSSSKESIKRLEEESSKFADERRSWSVEKQSLIDKIKLYKGRASIGYPSPPPPAAAAAESSATPSASSGGGPQLERMLNVARAEVESQKSSNELFPFPPSFRDTLSQKSVMRAWFMEFRVQGLGIFVLQTAVKSMEERIKSSDEKVAKLTADLKAKTAELTAARASVQNAEKKIQEFESKGGLARSDAEALREKIHNLEEDLKQAKSEIDLANAKAVEAGNALKDAKQEYTREFIKRGKEAEALVAARQERERAVDEMKKDIEELDKKLKEKDEAHAETKRQLSAAEEMVKQSEQRIKALGEENEKYQTLFTSSSSSSSASTASGKEAKESAATAPSSTNEVGKLKALLQQVNESKKLLIAREQEALLECSRHKARSLGLEKDLNRLEERLRQQEDHIERMREAEEKYSLLTAKVQELSMYESEYQRLKMDLETQRQNLQKTQSELDAAKEESSKLKAQLNESTERFRHQSAAMKATAAKAERFEKLHAELTKKYANMEPAEVAKLKENEGKLKAELAQVHAQLKEKSAKVESLQSASKALQARVAELANQVRTNEANMNTVKQEAEKKAKNLEEQLSMKVRLLNQEQGMRKLRDNRIKDLGEQMKKMEEQLREEEKKVKTAAATASAAAAEQQQAKAQTNSATQTAGVAVSSAQPTTSRVVRDKRNIELLQGSAKILQEYRIQLSKALVALKKSAEGSQPAAAAAAATGVGAQKRKHPEQEDPEEGGGTAGGPSSKISRVEKQEQPGESGGSASSSSSSSSATEVAVATATTATTAPEPTTTTTDAAEEEKSGEDHLPPPPPPSTSE</sequence>
<feature type="region of interest" description="Disordered" evidence="2">
    <location>
        <begin position="1210"/>
        <end position="1242"/>
    </location>
</feature>
<dbReference type="EMBL" id="JABANM010016297">
    <property type="protein sequence ID" value="KAF4729682.1"/>
    <property type="molecule type" value="Genomic_DNA"/>
</dbReference>
<feature type="coiled-coil region" evidence="1">
    <location>
        <begin position="867"/>
        <end position="922"/>
    </location>
</feature>
<feature type="compositionally biased region" description="Low complexity" evidence="2">
    <location>
        <begin position="1654"/>
        <end position="1687"/>
    </location>
</feature>
<evidence type="ECO:0000256" key="1">
    <source>
        <dbReference type="SAM" id="Coils"/>
    </source>
</evidence>
<feature type="compositionally biased region" description="Low complexity" evidence="2">
    <location>
        <begin position="1214"/>
        <end position="1236"/>
    </location>
</feature>